<gene>
    <name evidence="2" type="ORF">EGYM00163_LOCUS123</name>
</gene>
<organism evidence="2">
    <name type="scientific">Eutreptiella gymnastica</name>
    <dbReference type="NCBI Taxonomy" id="73025"/>
    <lineage>
        <taxon>Eukaryota</taxon>
        <taxon>Discoba</taxon>
        <taxon>Euglenozoa</taxon>
        <taxon>Euglenida</taxon>
        <taxon>Spirocuta</taxon>
        <taxon>Euglenophyceae</taxon>
        <taxon>Eutreptiales</taxon>
        <taxon>Eutreptiaceae</taxon>
        <taxon>Eutreptiella</taxon>
    </lineage>
</organism>
<dbReference type="AlphaFoldDB" id="A0A7S4FDY8"/>
<protein>
    <submittedName>
        <fullName evidence="2">Uncharacterized protein</fullName>
    </submittedName>
</protein>
<reference evidence="2" key="1">
    <citation type="submission" date="2021-01" db="EMBL/GenBank/DDBJ databases">
        <authorList>
            <person name="Corre E."/>
            <person name="Pelletier E."/>
            <person name="Niang G."/>
            <person name="Scheremetjew M."/>
            <person name="Finn R."/>
            <person name="Kale V."/>
            <person name="Holt S."/>
            <person name="Cochrane G."/>
            <person name="Meng A."/>
            <person name="Brown T."/>
            <person name="Cohen L."/>
        </authorList>
    </citation>
    <scope>NUCLEOTIDE SEQUENCE</scope>
    <source>
        <strain evidence="2">CCMP1594</strain>
    </source>
</reference>
<dbReference type="EMBL" id="HBJA01000549">
    <property type="protein sequence ID" value="CAE0789010.1"/>
    <property type="molecule type" value="Transcribed_RNA"/>
</dbReference>
<proteinExistence type="predicted"/>
<evidence type="ECO:0000313" key="2">
    <source>
        <dbReference type="EMBL" id="CAE0789010.1"/>
    </source>
</evidence>
<name>A0A7S4FDY8_9EUGL</name>
<evidence type="ECO:0000256" key="1">
    <source>
        <dbReference type="SAM" id="MobiDB-lite"/>
    </source>
</evidence>
<sequence length="135" mass="13954">MPPPSAQPLACATRRPLAFLLQPAKRCPGSAPPPHSTPPDTDCDASSFDSFARHRPKTCATDQPVHAHHPRVRPTGPGSTAGRGMGLLLGTAASGLPPNADGPMSHWRLASEIRGANGLIGSEPGGLRGKTPGKY</sequence>
<feature type="region of interest" description="Disordered" evidence="1">
    <location>
        <begin position="24"/>
        <end position="105"/>
    </location>
</feature>
<accession>A0A7S4FDY8</accession>